<dbReference type="EMBL" id="JACHBR010000001">
    <property type="protein sequence ID" value="MBB5627960.1"/>
    <property type="molecule type" value="Genomic_DNA"/>
</dbReference>
<dbReference type="RefSeq" id="WP_184612545.1">
    <property type="nucleotide sequence ID" value="NZ_BOOS01000015.1"/>
</dbReference>
<dbReference type="Proteomes" id="UP000588112">
    <property type="component" value="Unassembled WGS sequence"/>
</dbReference>
<organism evidence="2 3">
    <name type="scientific">Sphaerisporangium krabiense</name>
    <dbReference type="NCBI Taxonomy" id="763782"/>
    <lineage>
        <taxon>Bacteria</taxon>
        <taxon>Bacillati</taxon>
        <taxon>Actinomycetota</taxon>
        <taxon>Actinomycetes</taxon>
        <taxon>Streptosporangiales</taxon>
        <taxon>Streptosporangiaceae</taxon>
        <taxon>Sphaerisporangium</taxon>
    </lineage>
</organism>
<evidence type="ECO:0000256" key="1">
    <source>
        <dbReference type="SAM" id="MobiDB-lite"/>
    </source>
</evidence>
<keyword evidence="3" id="KW-1185">Reference proteome</keyword>
<protein>
    <submittedName>
        <fullName evidence="2">Uncharacterized protein (TIGR02678 family)</fullName>
    </submittedName>
</protein>
<evidence type="ECO:0000313" key="3">
    <source>
        <dbReference type="Proteomes" id="UP000588112"/>
    </source>
</evidence>
<proteinExistence type="predicted"/>
<accession>A0A7W8Z645</accession>
<sequence>MTPPRAARDVQPADLGSYQQAVRRVMTCDLITAGRPRAGVLDNVLRWADEMARDFRELFGYTLIATTHQVRLVRRLDTLDPTQRSVFARKGKPFDRRRLAYLCLVLASFQRSRIEISLADLVRAFTPSANAIDGLGFDPTVGAHKAAVVDVLDWLVDRGALRLSDGSLESWVRDTENGDALYDIDHEVCGVLFRPARPPQHLTSVAGLLTEPPTPDMSRTAAARRARRLLLEHPVVYYADLTPEIAAALREPGLAEDVARFTGLVVERRAEGVMLADTAGVFTDRPFPGRGGAVNRTAGLLLAKIADLLEDPAHTPVLLPVPSLAGDHAALLERVDAGLPRHGVVAELAWAPDPGPARDEGPAAEAPLVELSVLDVMMDELFDEFGAASFSGVWQHDPHGLLSAALAFLADLSLVRPVPGGVLVLPAAYRYRNIRAALPERPQDDRLPLELPGMTDTSVSDEEPRP</sequence>
<reference evidence="2 3" key="1">
    <citation type="submission" date="2020-08" db="EMBL/GenBank/DDBJ databases">
        <title>Sequencing the genomes of 1000 actinobacteria strains.</title>
        <authorList>
            <person name="Klenk H.-P."/>
        </authorList>
    </citation>
    <scope>NUCLEOTIDE SEQUENCE [LARGE SCALE GENOMIC DNA]</scope>
    <source>
        <strain evidence="2 3">DSM 45790</strain>
    </source>
</reference>
<name>A0A7W8Z645_9ACTN</name>
<dbReference type="InterPro" id="IPR013494">
    <property type="entry name" value="CHP02678"/>
</dbReference>
<feature type="region of interest" description="Disordered" evidence="1">
    <location>
        <begin position="442"/>
        <end position="466"/>
    </location>
</feature>
<gene>
    <name evidence="2" type="ORF">BJ981_003659</name>
</gene>
<dbReference type="Pfam" id="PF09661">
    <property type="entry name" value="DUF2398"/>
    <property type="match status" value="1"/>
</dbReference>
<comment type="caution">
    <text evidence="2">The sequence shown here is derived from an EMBL/GenBank/DDBJ whole genome shotgun (WGS) entry which is preliminary data.</text>
</comment>
<evidence type="ECO:0000313" key="2">
    <source>
        <dbReference type="EMBL" id="MBB5627960.1"/>
    </source>
</evidence>
<dbReference type="AlphaFoldDB" id="A0A7W8Z645"/>